<dbReference type="PANTHER" id="PTHR43156">
    <property type="entry name" value="STAGE II SPORULATION PROTEIN E-RELATED"/>
    <property type="match status" value="1"/>
</dbReference>
<dbReference type="InterPro" id="IPR052016">
    <property type="entry name" value="Bact_Sigma-Reg"/>
</dbReference>
<dbReference type="InterPro" id="IPR036457">
    <property type="entry name" value="PPM-type-like_dom_sf"/>
</dbReference>
<name>A0ABV9B6S4_9ACTN</name>
<keyword evidence="2" id="KW-0175">Coiled coil</keyword>
<comment type="caution">
    <text evidence="4">The sequence shown here is derived from an EMBL/GenBank/DDBJ whole genome shotgun (WGS) entry which is preliminary data.</text>
</comment>
<dbReference type="Gene3D" id="3.60.40.10">
    <property type="entry name" value="PPM-type phosphatase domain"/>
    <property type="match status" value="1"/>
</dbReference>
<dbReference type="SUPFAM" id="SSF81606">
    <property type="entry name" value="PP2C-like"/>
    <property type="match status" value="1"/>
</dbReference>
<dbReference type="Gene3D" id="3.30.450.40">
    <property type="match status" value="1"/>
</dbReference>
<dbReference type="PANTHER" id="PTHR43156:SF2">
    <property type="entry name" value="STAGE II SPORULATION PROTEIN E"/>
    <property type="match status" value="1"/>
</dbReference>
<feature type="domain" description="PPM-type phosphatase" evidence="3">
    <location>
        <begin position="578"/>
        <end position="795"/>
    </location>
</feature>
<dbReference type="InterPro" id="IPR001932">
    <property type="entry name" value="PPM-type_phosphatase-like_dom"/>
</dbReference>
<sequence length="882" mass="95144">MSGGKRPGRPWSPPKGPCQEINDIVAIIRDWLDGAGITVRGLHAALTQDHFADENVPDERKLRERLAGVGLTWDTVEAVADICFADESQATTGQHLEKPRALWKAAEEQPTVVGVDGEPAVPARELLQAQERAISALEELNRARKAYEASERARHQSLQMATVLFALLGQAQAQVRELSRRLESLQASPDALSREIDVTHLRLRRVATQEDDLRIQLARAEAERERAQALADLAARRIEYLESELRGVGSVDPVGAGSGSSAVVLAEQVLFEADADSRLDQVDATLRKAREVLDREHEAVQEIADELGAEYPPGVGDGAVRGRIVRVSGAEDVPAPSEDGLFGTTPHNRQPGTALVVRQGDRMRFVGAAARRISRGLDLDEIVMGLCRATVPTFADSIFVYLRDPLPVGDDRPVGPVQLRLRRTDRLPDESTGFDSFLPVDPRTAEVDEGPVMPPEMVAVRPGSTLAEVLQGVRPVFGDPAHHDALHQLLGDDFNGPSGSRALLAPLRGLRRVVGAAVFLRRLERVPFEPDDLQVAGQLATQTALGIDKALLYDREAYLAAELQRSMLPQTLPRASGVRLAARYLPAAETARIGGDWYDAIPLPGSRVALVAGDVMGHSMTSAAVMGQLRTTTQTLAGLDLPPQEVLHHLDEQAQRLGTDRMATCLYAVYDPVSHRITIANAGHPPPVLLHPGGRAEVLHVPPGAPVGVGGVDFEAVELGVPAGSTLVLYTDGLVESRMRDISTGIEQLREQLAATALLTEPGAPPPLEYLCDEILNILGPGDRDDDIALLTARFDGLTASDVAHQSLGNTHEAPLAGSQFTRQTLDGWGLGHVSDIAERLVGELITSAVDATPIIGPIELRLMRTHVLRCEVQDRSTEVSP</sequence>
<evidence type="ECO:0000313" key="5">
    <source>
        <dbReference type="Proteomes" id="UP001595839"/>
    </source>
</evidence>
<protein>
    <submittedName>
        <fullName evidence="4">SpoIIE family protein phosphatase</fullName>
    </submittedName>
</protein>
<dbReference type="EMBL" id="JBHSFK010000040">
    <property type="protein sequence ID" value="MFC4506181.1"/>
    <property type="molecule type" value="Genomic_DNA"/>
</dbReference>
<evidence type="ECO:0000256" key="1">
    <source>
        <dbReference type="ARBA" id="ARBA00022801"/>
    </source>
</evidence>
<dbReference type="SUPFAM" id="SSF55781">
    <property type="entry name" value="GAF domain-like"/>
    <property type="match status" value="1"/>
</dbReference>
<reference evidence="5" key="1">
    <citation type="journal article" date="2019" name="Int. J. Syst. Evol. Microbiol.">
        <title>The Global Catalogue of Microorganisms (GCM) 10K type strain sequencing project: providing services to taxonomists for standard genome sequencing and annotation.</title>
        <authorList>
            <consortium name="The Broad Institute Genomics Platform"/>
            <consortium name="The Broad Institute Genome Sequencing Center for Infectious Disease"/>
            <person name="Wu L."/>
            <person name="Ma J."/>
        </authorList>
    </citation>
    <scope>NUCLEOTIDE SEQUENCE [LARGE SCALE GENOMIC DNA]</scope>
    <source>
        <strain evidence="5">CGMCC 4.7177</strain>
    </source>
</reference>
<dbReference type="RefSeq" id="WP_381183531.1">
    <property type="nucleotide sequence ID" value="NZ_JBHSFK010000040.1"/>
</dbReference>
<evidence type="ECO:0000256" key="2">
    <source>
        <dbReference type="SAM" id="Coils"/>
    </source>
</evidence>
<dbReference type="SMART" id="SM00331">
    <property type="entry name" value="PP2C_SIG"/>
    <property type="match status" value="1"/>
</dbReference>
<evidence type="ECO:0000259" key="3">
    <source>
        <dbReference type="SMART" id="SM00331"/>
    </source>
</evidence>
<organism evidence="4 5">
    <name type="scientific">Streptomyces vulcanius</name>
    <dbReference type="NCBI Taxonomy" id="1441876"/>
    <lineage>
        <taxon>Bacteria</taxon>
        <taxon>Bacillati</taxon>
        <taxon>Actinomycetota</taxon>
        <taxon>Actinomycetes</taxon>
        <taxon>Kitasatosporales</taxon>
        <taxon>Streptomycetaceae</taxon>
        <taxon>Streptomyces</taxon>
    </lineage>
</organism>
<evidence type="ECO:0000313" key="4">
    <source>
        <dbReference type="EMBL" id="MFC4506181.1"/>
    </source>
</evidence>
<dbReference type="Proteomes" id="UP001595839">
    <property type="component" value="Unassembled WGS sequence"/>
</dbReference>
<feature type="coiled-coil region" evidence="2">
    <location>
        <begin position="123"/>
        <end position="244"/>
    </location>
</feature>
<accession>A0ABV9B6S4</accession>
<keyword evidence="1" id="KW-0378">Hydrolase</keyword>
<proteinExistence type="predicted"/>
<dbReference type="Pfam" id="PF07228">
    <property type="entry name" value="SpoIIE"/>
    <property type="match status" value="1"/>
</dbReference>
<keyword evidence="5" id="KW-1185">Reference proteome</keyword>
<gene>
    <name evidence="4" type="ORF">ACFPIH_43210</name>
</gene>
<dbReference type="InterPro" id="IPR029016">
    <property type="entry name" value="GAF-like_dom_sf"/>
</dbReference>